<organism evidence="1 2">
    <name type="scientific">Mycobacterium szulgai</name>
    <dbReference type="NCBI Taxonomy" id="1787"/>
    <lineage>
        <taxon>Bacteria</taxon>
        <taxon>Bacillati</taxon>
        <taxon>Actinomycetota</taxon>
        <taxon>Actinomycetes</taxon>
        <taxon>Mycobacteriales</taxon>
        <taxon>Mycobacteriaceae</taxon>
        <taxon>Mycobacterium</taxon>
    </lineage>
</organism>
<proteinExistence type="predicted"/>
<keyword evidence="2" id="KW-1185">Reference proteome</keyword>
<comment type="caution">
    <text evidence="1">The sequence shown here is derived from an EMBL/GenBank/DDBJ whole genome shotgun (WGS) entry which is preliminary data.</text>
</comment>
<dbReference type="EMBL" id="LQPW01000107">
    <property type="protein sequence ID" value="ORW99722.1"/>
    <property type="molecule type" value="Genomic_DNA"/>
</dbReference>
<reference evidence="1 2" key="1">
    <citation type="submission" date="2016-01" db="EMBL/GenBank/DDBJ databases">
        <title>The new phylogeny of the genus Mycobacterium.</title>
        <authorList>
            <person name="Tarcisio F."/>
            <person name="Conor M."/>
            <person name="Antonella G."/>
            <person name="Elisabetta G."/>
            <person name="Giulia F.S."/>
            <person name="Sara T."/>
            <person name="Anna F."/>
            <person name="Clotilde B."/>
            <person name="Roberto B."/>
            <person name="Veronica D.S."/>
            <person name="Fabio R."/>
            <person name="Monica P."/>
            <person name="Olivier J."/>
            <person name="Enrico T."/>
            <person name="Nicola S."/>
        </authorList>
    </citation>
    <scope>NUCLEOTIDE SEQUENCE [LARGE SCALE GENOMIC DNA]</scope>
    <source>
        <strain evidence="1 2">DSM 44166</strain>
    </source>
</reference>
<dbReference type="OrthoDB" id="5242307at2"/>
<dbReference type="AlphaFoldDB" id="A0A1X2EF42"/>
<dbReference type="Proteomes" id="UP000193317">
    <property type="component" value="Unassembled WGS sequence"/>
</dbReference>
<accession>A0A1X2EF42</accession>
<evidence type="ECO:0000313" key="1">
    <source>
        <dbReference type="EMBL" id="ORW99722.1"/>
    </source>
</evidence>
<protein>
    <recommendedName>
        <fullName evidence="3">DUF4157 domain-containing protein</fullName>
    </recommendedName>
</protein>
<evidence type="ECO:0008006" key="3">
    <source>
        <dbReference type="Google" id="ProtNLM"/>
    </source>
</evidence>
<sequence>MLAAIFAAELIAAVVVPAPPVRDKPAAPAHTLVVADRTVRLISLGGPPSDRLLSRVAGDIGTAVDAVVAFWGADWPHDISVVAAGSREQFLAAVGGGPASQWADIAAVTVADSVDPQRRVALGERIVFAPDADTMSAAALRIVLSHELFHYAARAVTAMDAPRWLTEGVADFVARPATSLPTAAVTAPRSLPLDDDLDAPGRQRSLAYDRAWLFARFVADSYGPARLREFYLATCGVGHADIPAATRDVLGTDEAGLLARWQQWLAG</sequence>
<name>A0A1X2EF42_MYCSZ</name>
<evidence type="ECO:0000313" key="2">
    <source>
        <dbReference type="Proteomes" id="UP000193317"/>
    </source>
</evidence>
<gene>
    <name evidence="1" type="ORF">AWC27_02520</name>
</gene>